<evidence type="ECO:0000313" key="6">
    <source>
        <dbReference type="EMBL" id="KAJ5066901.1"/>
    </source>
</evidence>
<dbReference type="SMART" id="SM00053">
    <property type="entry name" value="DYNc"/>
    <property type="match status" value="1"/>
</dbReference>
<sequence>MDPFQDLISITQKIHFDFLNDENIDFPKIVVVGGQSSGKSSVLESIVGRDFLPRGINMVTRRPLSIHLQKVAVNCPLFYEKEVKEWAVFAHSDKIFIDFEEVKKEIEEATNRVAEPGMVSDLPLELHFFMQNTVNLTLVDLPGLIEVPVGNQPESIVMDIENLVKKYVEKENTLILAVSAVNEDFARSHAMKIARQVDPQRKRTIGVLTKLDIMDKGQNAMNIISGDLIHLDLGYIPVKNRSQEQIKKNIPISQALEEEETYFSEHKDYKVIADKCGVRHLSFRLSELLFQHIKEYLPKLRIKIVTILKENDEKLKKLGLDNIVENSMSRSYLALNLAEKFSLYLHDIIWGSRETLSMNNLTGGSILRVEIEKFQKEVNKLNPIEKYTDKQIQTIINNTLQIAPSLFVPQAAFEQLARECIKELKKPSECCIDQIYNHVVEIITNHNFYRIKRYPPFNDFIVKICTKFFGEKIQECKDFVEKMIDIEMAYIFIEHPQMKKFQSKPQKDEKPKNQVQTLRNLTNQYFQIIRKKISDTVSKSAIQFIILSPFDDLFSILHKNIDENSKKLKNLLKEDKKTLKIHQELLEMNSKLLNARNILKSISQINFLSQQKTETHFSQNDSNDNSDPEKKKTTSKTKTTSKKTTPKKTTTNKNKNKNNNNNNKNKDNKNKNKNKDNKNKDNKNKDNKKGNLN</sequence>
<gene>
    <name evidence="6" type="ORF">M0811_03245</name>
</gene>
<dbReference type="GO" id="GO:0005525">
    <property type="term" value="F:GTP binding"/>
    <property type="evidence" value="ECO:0007669"/>
    <property type="project" value="InterPro"/>
</dbReference>
<keyword evidence="7" id="KW-1185">Reference proteome</keyword>
<evidence type="ECO:0000259" key="5">
    <source>
        <dbReference type="PROSITE" id="PS51718"/>
    </source>
</evidence>
<organism evidence="6 7">
    <name type="scientific">Anaeramoeba ignava</name>
    <name type="common">Anaerobic marine amoeba</name>
    <dbReference type="NCBI Taxonomy" id="1746090"/>
    <lineage>
        <taxon>Eukaryota</taxon>
        <taxon>Metamonada</taxon>
        <taxon>Anaeramoebidae</taxon>
        <taxon>Anaeramoeba</taxon>
    </lineage>
</organism>
<dbReference type="InterPro" id="IPR001401">
    <property type="entry name" value="Dynamin_GTPase"/>
</dbReference>
<dbReference type="PROSITE" id="PS51388">
    <property type="entry name" value="GED"/>
    <property type="match status" value="1"/>
</dbReference>
<dbReference type="InterPro" id="IPR020850">
    <property type="entry name" value="GED_dom"/>
</dbReference>
<protein>
    <submittedName>
        <fullName evidence="6">Dynamin</fullName>
    </submittedName>
</protein>
<dbReference type="SUPFAM" id="SSF52540">
    <property type="entry name" value="P-loop containing nucleoside triphosphate hydrolases"/>
    <property type="match status" value="1"/>
</dbReference>
<dbReference type="AlphaFoldDB" id="A0A9Q0L6F1"/>
<feature type="compositionally biased region" description="Basic residues" evidence="3">
    <location>
        <begin position="633"/>
        <end position="646"/>
    </location>
</feature>
<dbReference type="GO" id="GO:0008017">
    <property type="term" value="F:microtubule binding"/>
    <property type="evidence" value="ECO:0007669"/>
    <property type="project" value="TreeGrafter"/>
</dbReference>
<dbReference type="InterPro" id="IPR027417">
    <property type="entry name" value="P-loop_NTPase"/>
</dbReference>
<dbReference type="GO" id="GO:0005737">
    <property type="term" value="C:cytoplasm"/>
    <property type="evidence" value="ECO:0007669"/>
    <property type="project" value="TreeGrafter"/>
</dbReference>
<comment type="caution">
    <text evidence="6">The sequence shown here is derived from an EMBL/GenBank/DDBJ whole genome shotgun (WGS) entry which is preliminary data.</text>
</comment>
<dbReference type="CDD" id="cd08771">
    <property type="entry name" value="DLP_1"/>
    <property type="match status" value="1"/>
</dbReference>
<evidence type="ECO:0000256" key="2">
    <source>
        <dbReference type="ARBA" id="ARBA00023134"/>
    </source>
</evidence>
<reference evidence="6" key="1">
    <citation type="submission" date="2022-10" db="EMBL/GenBank/DDBJ databases">
        <title>Novel sulphate-reducing endosymbionts in the free-living metamonad Anaeramoeba.</title>
        <authorList>
            <person name="Jerlstrom-Hultqvist J."/>
            <person name="Cepicka I."/>
            <person name="Gallot-Lavallee L."/>
            <person name="Salas-Leiva D."/>
            <person name="Curtis B.A."/>
            <person name="Zahonova K."/>
            <person name="Pipaliya S."/>
            <person name="Dacks J."/>
            <person name="Roger A.J."/>
        </authorList>
    </citation>
    <scope>NUCLEOTIDE SEQUENCE</scope>
    <source>
        <strain evidence="6">BMAN</strain>
    </source>
</reference>
<feature type="domain" description="Dynamin-type G" evidence="5">
    <location>
        <begin position="23"/>
        <end position="298"/>
    </location>
</feature>
<feature type="compositionally biased region" description="Basic and acidic residues" evidence="3">
    <location>
        <begin position="664"/>
        <end position="693"/>
    </location>
</feature>
<accession>A0A9Q0L6F1</accession>
<proteinExistence type="predicted"/>
<keyword evidence="1" id="KW-0547">Nucleotide-binding</keyword>
<dbReference type="GO" id="GO:0003924">
    <property type="term" value="F:GTPase activity"/>
    <property type="evidence" value="ECO:0007669"/>
    <property type="project" value="InterPro"/>
</dbReference>
<dbReference type="GO" id="GO:0016020">
    <property type="term" value="C:membrane"/>
    <property type="evidence" value="ECO:0007669"/>
    <property type="project" value="TreeGrafter"/>
</dbReference>
<dbReference type="Pfam" id="PF00350">
    <property type="entry name" value="Dynamin_N"/>
    <property type="match status" value="1"/>
</dbReference>
<dbReference type="Proteomes" id="UP001149090">
    <property type="component" value="Unassembled WGS sequence"/>
</dbReference>
<feature type="compositionally biased region" description="Polar residues" evidence="3">
    <location>
        <begin position="613"/>
        <end position="625"/>
    </location>
</feature>
<evidence type="ECO:0000259" key="4">
    <source>
        <dbReference type="PROSITE" id="PS51388"/>
    </source>
</evidence>
<evidence type="ECO:0000313" key="7">
    <source>
        <dbReference type="Proteomes" id="UP001149090"/>
    </source>
</evidence>
<dbReference type="EMBL" id="JAPDFW010000136">
    <property type="protein sequence ID" value="KAJ5066901.1"/>
    <property type="molecule type" value="Genomic_DNA"/>
</dbReference>
<dbReference type="InterPro" id="IPR022812">
    <property type="entry name" value="Dynamin"/>
</dbReference>
<name>A0A9Q0L6F1_ANAIG</name>
<dbReference type="Gene3D" id="1.20.120.1240">
    <property type="entry name" value="Dynamin, middle domain"/>
    <property type="match status" value="1"/>
</dbReference>
<evidence type="ECO:0000256" key="1">
    <source>
        <dbReference type="ARBA" id="ARBA00022741"/>
    </source>
</evidence>
<dbReference type="InterPro" id="IPR030381">
    <property type="entry name" value="G_DYNAMIN_dom"/>
</dbReference>
<dbReference type="InterPro" id="IPR045063">
    <property type="entry name" value="Dynamin_N"/>
</dbReference>
<dbReference type="InterPro" id="IPR000375">
    <property type="entry name" value="Dynamin_stalk"/>
</dbReference>
<feature type="region of interest" description="Disordered" evidence="3">
    <location>
        <begin position="613"/>
        <end position="693"/>
    </location>
</feature>
<dbReference type="Pfam" id="PF02212">
    <property type="entry name" value="GED"/>
    <property type="match status" value="1"/>
</dbReference>
<feature type="domain" description="GED" evidence="4">
    <location>
        <begin position="515"/>
        <end position="607"/>
    </location>
</feature>
<dbReference type="InterPro" id="IPR003130">
    <property type="entry name" value="GED"/>
</dbReference>
<dbReference type="Pfam" id="PF01031">
    <property type="entry name" value="Dynamin_M"/>
    <property type="match status" value="1"/>
</dbReference>
<dbReference type="GO" id="GO:0005874">
    <property type="term" value="C:microtubule"/>
    <property type="evidence" value="ECO:0007669"/>
    <property type="project" value="TreeGrafter"/>
</dbReference>
<evidence type="ECO:0000256" key="3">
    <source>
        <dbReference type="SAM" id="MobiDB-lite"/>
    </source>
</evidence>
<dbReference type="PROSITE" id="PS51718">
    <property type="entry name" value="G_DYNAMIN_2"/>
    <property type="match status" value="1"/>
</dbReference>
<dbReference type="Gene3D" id="3.40.50.300">
    <property type="entry name" value="P-loop containing nucleotide triphosphate hydrolases"/>
    <property type="match status" value="1"/>
</dbReference>
<dbReference type="OMA" id="MLEPCKQ"/>
<dbReference type="PANTHER" id="PTHR11566">
    <property type="entry name" value="DYNAMIN"/>
    <property type="match status" value="1"/>
</dbReference>
<dbReference type="OrthoDB" id="5061070at2759"/>
<feature type="compositionally biased region" description="Low complexity" evidence="3">
    <location>
        <begin position="647"/>
        <end position="663"/>
    </location>
</feature>
<keyword evidence="2" id="KW-0342">GTP-binding</keyword>
<dbReference type="PRINTS" id="PR00195">
    <property type="entry name" value="DYNAMIN"/>
</dbReference>